<gene>
    <name evidence="1" type="ordered locus">Ilyop_2163</name>
</gene>
<organism evidence="1 2">
    <name type="scientific">Ilyobacter polytropus (strain ATCC 51220 / DSM 2926 / LMG 16218 / CuHBu1)</name>
    <dbReference type="NCBI Taxonomy" id="572544"/>
    <lineage>
        <taxon>Bacteria</taxon>
        <taxon>Fusobacteriati</taxon>
        <taxon>Fusobacteriota</taxon>
        <taxon>Fusobacteriia</taxon>
        <taxon>Fusobacteriales</taxon>
        <taxon>Fusobacteriaceae</taxon>
        <taxon>Ilyobacter</taxon>
    </lineage>
</organism>
<dbReference type="Proteomes" id="UP000006875">
    <property type="component" value="Plasmid pILYOP01"/>
</dbReference>
<dbReference type="EMBL" id="CP002282">
    <property type="protein sequence ID" value="ADO83926.1"/>
    <property type="molecule type" value="Genomic_DNA"/>
</dbReference>
<dbReference type="KEGG" id="ipo:Ilyop_2163"/>
<dbReference type="AlphaFoldDB" id="E3HC83"/>
<accession>E3HC83</accession>
<keyword evidence="1" id="KW-0614">Plasmid</keyword>
<name>E3HC83_ILYPC</name>
<evidence type="ECO:0000313" key="2">
    <source>
        <dbReference type="Proteomes" id="UP000006875"/>
    </source>
</evidence>
<evidence type="ECO:0000313" key="1">
    <source>
        <dbReference type="EMBL" id="ADO83926.1"/>
    </source>
</evidence>
<keyword evidence="2" id="KW-1185">Reference proteome</keyword>
<sequence length="37" mass="3848">MDYLKDYFGLGGKVAIITGGNTGIGMVSEINLTQVAT</sequence>
<geneLocation type="plasmid" evidence="1 2">
    <name>pILYOP01</name>
</geneLocation>
<dbReference type="HOGENOM" id="CLU_3344580_0_0_0"/>
<protein>
    <submittedName>
        <fullName evidence="1">Uncharacterized protein</fullName>
    </submittedName>
</protein>
<reference evidence="1 2" key="1">
    <citation type="journal article" date="2010" name="Stand. Genomic Sci.">
        <title>Complete genome sequence of Ilyobacter polytropus type strain (CuHbu1).</title>
        <authorList>
            <person name="Sikorski J."/>
            <person name="Chertkov O."/>
            <person name="Lapidus A."/>
            <person name="Nolan M."/>
            <person name="Lucas S."/>
            <person name="Del Rio T.G."/>
            <person name="Tice H."/>
            <person name="Cheng J.F."/>
            <person name="Tapia R."/>
            <person name="Han C."/>
            <person name="Goodwin L."/>
            <person name="Pitluck S."/>
            <person name="Liolios K."/>
            <person name="Ivanova N."/>
            <person name="Mavromatis K."/>
            <person name="Mikhailova N."/>
            <person name="Pati A."/>
            <person name="Chen A."/>
            <person name="Palaniappan K."/>
            <person name="Land M."/>
            <person name="Hauser L."/>
            <person name="Chang Y.J."/>
            <person name="Jeffries C.D."/>
            <person name="Brambilla E."/>
            <person name="Yasawong M."/>
            <person name="Rohde M."/>
            <person name="Pukall R."/>
            <person name="Spring S."/>
            <person name="Goker M."/>
            <person name="Woyke T."/>
            <person name="Bristow J."/>
            <person name="Eisen J.A."/>
            <person name="Markowitz V."/>
            <person name="Hugenholtz P."/>
            <person name="Kyrpides N.C."/>
            <person name="Klenk H.P."/>
        </authorList>
    </citation>
    <scope>NUCLEOTIDE SEQUENCE [LARGE SCALE GENOMIC DNA]</scope>
    <source>
        <strain evidence="2">ATCC 51220 / DSM 2926 / LMG 16218 / CuHBu1</strain>
        <plasmid evidence="2">pILYOP01</plasmid>
    </source>
</reference>
<proteinExistence type="predicted"/>